<name>A0A167JVK8_CALVF</name>
<gene>
    <name evidence="2" type="ORF">CALVIDRAFT_566179</name>
</gene>
<dbReference type="Proteomes" id="UP000076738">
    <property type="component" value="Unassembled WGS sequence"/>
</dbReference>
<sequence length="254" mass="28121">MYDLNANYEGEPALLGSCLVFEYMQRYGGATLVFFPDEFGLLIGNATNLPSHWLASLLEVIHNFQMGGPQWMPKNAKDRLTRRFKWTGLDPGRQLVDIFKEARWNETLQHYAPKLFSSLIIYIVRNRNAFAHVKADLIFIFEGLGPTDGALAPLLLDENDRLDFPKTLSLSDLLRHAITALEATAVQQAADNHDAAEETASLANGQPAATPPAEPAAIQGELPVQPIQNTLEQLRDLLRPVTTALEGIGQDGHH</sequence>
<organism evidence="2 3">
    <name type="scientific">Calocera viscosa (strain TUFC12733)</name>
    <dbReference type="NCBI Taxonomy" id="1330018"/>
    <lineage>
        <taxon>Eukaryota</taxon>
        <taxon>Fungi</taxon>
        <taxon>Dikarya</taxon>
        <taxon>Basidiomycota</taxon>
        <taxon>Agaricomycotina</taxon>
        <taxon>Dacrymycetes</taxon>
        <taxon>Dacrymycetales</taxon>
        <taxon>Dacrymycetaceae</taxon>
        <taxon>Calocera</taxon>
    </lineage>
</organism>
<evidence type="ECO:0000313" key="2">
    <source>
        <dbReference type="EMBL" id="KZO93957.1"/>
    </source>
</evidence>
<reference evidence="2 3" key="1">
    <citation type="journal article" date="2016" name="Mol. Biol. Evol.">
        <title>Comparative Genomics of Early-Diverging Mushroom-Forming Fungi Provides Insights into the Origins of Lignocellulose Decay Capabilities.</title>
        <authorList>
            <person name="Nagy L.G."/>
            <person name="Riley R."/>
            <person name="Tritt A."/>
            <person name="Adam C."/>
            <person name="Daum C."/>
            <person name="Floudas D."/>
            <person name="Sun H."/>
            <person name="Yadav J.S."/>
            <person name="Pangilinan J."/>
            <person name="Larsson K.H."/>
            <person name="Matsuura K."/>
            <person name="Barry K."/>
            <person name="Labutti K."/>
            <person name="Kuo R."/>
            <person name="Ohm R.A."/>
            <person name="Bhattacharya S.S."/>
            <person name="Shirouzu T."/>
            <person name="Yoshinaga Y."/>
            <person name="Martin F.M."/>
            <person name="Grigoriev I.V."/>
            <person name="Hibbett D.S."/>
        </authorList>
    </citation>
    <scope>NUCLEOTIDE SEQUENCE [LARGE SCALE GENOMIC DNA]</scope>
    <source>
        <strain evidence="2 3">TUFC12733</strain>
    </source>
</reference>
<evidence type="ECO:0000313" key="3">
    <source>
        <dbReference type="Proteomes" id="UP000076738"/>
    </source>
</evidence>
<accession>A0A167JVK8</accession>
<proteinExistence type="predicted"/>
<dbReference type="EMBL" id="KV417298">
    <property type="protein sequence ID" value="KZO93957.1"/>
    <property type="molecule type" value="Genomic_DNA"/>
</dbReference>
<dbReference type="AlphaFoldDB" id="A0A167JVK8"/>
<protein>
    <submittedName>
        <fullName evidence="2">Uncharacterized protein</fullName>
    </submittedName>
</protein>
<keyword evidence="3" id="KW-1185">Reference proteome</keyword>
<evidence type="ECO:0000256" key="1">
    <source>
        <dbReference type="SAM" id="MobiDB-lite"/>
    </source>
</evidence>
<feature type="region of interest" description="Disordered" evidence="1">
    <location>
        <begin position="189"/>
        <end position="214"/>
    </location>
</feature>